<dbReference type="InterPro" id="IPR036259">
    <property type="entry name" value="MFS_trans_sf"/>
</dbReference>
<dbReference type="PROSITE" id="PS50850">
    <property type="entry name" value="MFS"/>
    <property type="match status" value="1"/>
</dbReference>
<dbReference type="GO" id="GO:0005886">
    <property type="term" value="C:plasma membrane"/>
    <property type="evidence" value="ECO:0007669"/>
    <property type="project" value="TreeGrafter"/>
</dbReference>
<organism evidence="6 7">
    <name type="scientific">Sclerotinia trifoliorum</name>
    <dbReference type="NCBI Taxonomy" id="28548"/>
    <lineage>
        <taxon>Eukaryota</taxon>
        <taxon>Fungi</taxon>
        <taxon>Dikarya</taxon>
        <taxon>Ascomycota</taxon>
        <taxon>Pezizomycotina</taxon>
        <taxon>Leotiomycetes</taxon>
        <taxon>Helotiales</taxon>
        <taxon>Sclerotiniaceae</taxon>
        <taxon>Sclerotinia</taxon>
    </lineage>
</organism>
<evidence type="ECO:0000256" key="4">
    <source>
        <dbReference type="ARBA" id="ARBA00023136"/>
    </source>
</evidence>
<sequence length="131" mass="14164">MEEIGEYRCYRNHGHSLAFGKQYVCTRYQSNSGSIRHNSGGCNCMSSLVIMLRIGPLLLAPLSETFGRKPLYLVCFGTFTLLQIPTALSPNIAALITFRSIAGFFGSVSIANGGGTISDMYLPSERAGVFG</sequence>
<evidence type="ECO:0000259" key="5">
    <source>
        <dbReference type="PROSITE" id="PS50850"/>
    </source>
</evidence>
<dbReference type="Gene3D" id="1.20.1720.10">
    <property type="entry name" value="Multidrug resistance protein D"/>
    <property type="match status" value="1"/>
</dbReference>
<reference evidence="6" key="1">
    <citation type="submission" date="2020-10" db="EMBL/GenBank/DDBJ databases">
        <authorList>
            <person name="Kusch S."/>
        </authorList>
    </citation>
    <scope>NUCLEOTIDE SEQUENCE</scope>
    <source>
        <strain evidence="6">SwB9</strain>
    </source>
</reference>
<evidence type="ECO:0000256" key="1">
    <source>
        <dbReference type="ARBA" id="ARBA00004141"/>
    </source>
</evidence>
<name>A0A8H2VY59_9HELO</name>
<keyword evidence="4" id="KW-0472">Membrane</keyword>
<dbReference type="Proteomes" id="UP000624404">
    <property type="component" value="Unassembled WGS sequence"/>
</dbReference>
<evidence type="ECO:0000313" key="6">
    <source>
        <dbReference type="EMBL" id="CAD6447089.1"/>
    </source>
</evidence>
<evidence type="ECO:0000256" key="3">
    <source>
        <dbReference type="ARBA" id="ARBA00022989"/>
    </source>
</evidence>
<evidence type="ECO:0000256" key="2">
    <source>
        <dbReference type="ARBA" id="ARBA00022692"/>
    </source>
</evidence>
<dbReference type="InterPro" id="IPR011701">
    <property type="entry name" value="MFS"/>
</dbReference>
<dbReference type="SUPFAM" id="SSF103473">
    <property type="entry name" value="MFS general substrate transporter"/>
    <property type="match status" value="1"/>
</dbReference>
<gene>
    <name evidence="6" type="ORF">SCLTRI_LOCUS6881</name>
</gene>
<dbReference type="InterPro" id="IPR020846">
    <property type="entry name" value="MFS_dom"/>
</dbReference>
<dbReference type="PANTHER" id="PTHR23502:SF171">
    <property type="entry name" value="MAJOR FACILITATOR SUPERFAMILY (MFS) PROFILE DOMAIN-CONTAINING PROTEIN"/>
    <property type="match status" value="1"/>
</dbReference>
<comment type="caution">
    <text evidence="6">The sequence shown here is derived from an EMBL/GenBank/DDBJ whole genome shotgun (WGS) entry which is preliminary data.</text>
</comment>
<comment type="subcellular location">
    <subcellularLocation>
        <location evidence="1">Membrane</location>
        <topology evidence="1">Multi-pass membrane protein</topology>
    </subcellularLocation>
</comment>
<dbReference type="EMBL" id="CAJHIA010000024">
    <property type="protein sequence ID" value="CAD6447089.1"/>
    <property type="molecule type" value="Genomic_DNA"/>
</dbReference>
<proteinExistence type="predicted"/>
<dbReference type="GO" id="GO:0022857">
    <property type="term" value="F:transmembrane transporter activity"/>
    <property type="evidence" value="ECO:0007669"/>
    <property type="project" value="InterPro"/>
</dbReference>
<keyword evidence="3" id="KW-1133">Transmembrane helix</keyword>
<dbReference type="Pfam" id="PF07690">
    <property type="entry name" value="MFS_1"/>
    <property type="match status" value="1"/>
</dbReference>
<keyword evidence="2" id="KW-0812">Transmembrane</keyword>
<dbReference type="AlphaFoldDB" id="A0A8H2VY59"/>
<feature type="domain" description="Major facilitator superfamily (MFS) profile" evidence="5">
    <location>
        <begin position="1"/>
        <end position="131"/>
    </location>
</feature>
<accession>A0A8H2VY59</accession>
<protein>
    <submittedName>
        <fullName evidence="6">Ebb8596a-d064-4ed9-b109-cbcbddeb5c85</fullName>
    </submittedName>
</protein>
<dbReference type="PANTHER" id="PTHR23502">
    <property type="entry name" value="MAJOR FACILITATOR SUPERFAMILY"/>
    <property type="match status" value="1"/>
</dbReference>
<evidence type="ECO:0000313" key="7">
    <source>
        <dbReference type="Proteomes" id="UP000624404"/>
    </source>
</evidence>
<keyword evidence="7" id="KW-1185">Reference proteome</keyword>
<dbReference type="OrthoDB" id="6770063at2759"/>